<comment type="subcellular location">
    <subcellularLocation>
        <location evidence="1">Membrane</location>
        <topology evidence="1">Multi-pass membrane protein</topology>
    </subcellularLocation>
</comment>
<comment type="caution">
    <text evidence="14">The sequence shown here is derived from an EMBL/GenBank/DDBJ whole genome shotgun (WGS) entry which is preliminary data.</text>
</comment>
<dbReference type="Pfam" id="PF00520">
    <property type="entry name" value="Ion_trans"/>
    <property type="match status" value="1"/>
</dbReference>
<dbReference type="Proteomes" id="UP000310200">
    <property type="component" value="Unassembled WGS sequence"/>
</dbReference>
<feature type="repeat" description="ANK" evidence="10">
    <location>
        <begin position="1221"/>
        <end position="1253"/>
    </location>
</feature>
<dbReference type="PRINTS" id="PR01415">
    <property type="entry name" value="ANKYRIN"/>
</dbReference>
<feature type="compositionally biased region" description="Polar residues" evidence="11">
    <location>
        <begin position="1927"/>
        <end position="1936"/>
    </location>
</feature>
<dbReference type="InterPro" id="IPR002153">
    <property type="entry name" value="TRPC_channel"/>
</dbReference>
<feature type="repeat" description="ANK" evidence="10">
    <location>
        <begin position="479"/>
        <end position="511"/>
    </location>
</feature>
<feature type="transmembrane region" description="Helical" evidence="12">
    <location>
        <begin position="1618"/>
        <end position="1638"/>
    </location>
</feature>
<feature type="domain" description="Ion transport" evidence="13">
    <location>
        <begin position="1541"/>
        <end position="1775"/>
    </location>
</feature>
<evidence type="ECO:0000256" key="12">
    <source>
        <dbReference type="SAM" id="Phobius"/>
    </source>
</evidence>
<feature type="repeat" description="ANK" evidence="10">
    <location>
        <begin position="1187"/>
        <end position="1219"/>
    </location>
</feature>
<keyword evidence="5 12" id="KW-1133">Transmembrane helix</keyword>
<dbReference type="FunFam" id="1.25.40.20:FF:000542">
    <property type="entry name" value="Uncharacterized protein, isoform F"/>
    <property type="match status" value="1"/>
</dbReference>
<evidence type="ECO:0000256" key="1">
    <source>
        <dbReference type="ARBA" id="ARBA00004141"/>
    </source>
</evidence>
<evidence type="ECO:0000256" key="8">
    <source>
        <dbReference type="ARBA" id="ARBA00023136"/>
    </source>
</evidence>
<feature type="repeat" description="ANK" evidence="10">
    <location>
        <begin position="871"/>
        <end position="903"/>
    </location>
</feature>
<keyword evidence="6 10" id="KW-0040">ANK repeat</keyword>
<feature type="repeat" description="ANK" evidence="10">
    <location>
        <begin position="679"/>
        <end position="712"/>
    </location>
</feature>
<keyword evidence="2" id="KW-0813">Transport</keyword>
<evidence type="ECO:0000313" key="14">
    <source>
        <dbReference type="EMBL" id="TGZ31920.1"/>
    </source>
</evidence>
<feature type="repeat" description="ANK" evidence="10">
    <location>
        <begin position="1004"/>
        <end position="1031"/>
    </location>
</feature>
<feature type="repeat" description="ANK" evidence="10">
    <location>
        <begin position="746"/>
        <end position="768"/>
    </location>
</feature>
<feature type="transmembrane region" description="Helical" evidence="12">
    <location>
        <begin position="1979"/>
        <end position="2004"/>
    </location>
</feature>
<feature type="compositionally biased region" description="Acidic residues" evidence="11">
    <location>
        <begin position="1907"/>
        <end position="1925"/>
    </location>
</feature>
<dbReference type="PROSITE" id="PS50297">
    <property type="entry name" value="ANK_REP_REGION"/>
    <property type="match status" value="19"/>
</dbReference>
<feature type="repeat" description="ANK" evidence="10">
    <location>
        <begin position="545"/>
        <end position="568"/>
    </location>
</feature>
<feature type="repeat" description="ANK" evidence="10">
    <location>
        <begin position="1254"/>
        <end position="1286"/>
    </location>
</feature>
<dbReference type="InterPro" id="IPR002110">
    <property type="entry name" value="Ankyrin_rpt"/>
</dbReference>
<dbReference type="InterPro" id="IPR036770">
    <property type="entry name" value="Ankyrin_rpt-contain_sf"/>
</dbReference>
<feature type="transmembrane region" description="Helical" evidence="12">
    <location>
        <begin position="1587"/>
        <end position="1611"/>
    </location>
</feature>
<keyword evidence="3 12" id="KW-0812">Transmembrane</keyword>
<dbReference type="PRINTS" id="PR01097">
    <property type="entry name" value="TRNSRECEPTRP"/>
</dbReference>
<evidence type="ECO:0000256" key="5">
    <source>
        <dbReference type="ARBA" id="ARBA00022989"/>
    </source>
</evidence>
<name>A0A4S2JA06_9HYME</name>
<evidence type="ECO:0000256" key="6">
    <source>
        <dbReference type="ARBA" id="ARBA00023043"/>
    </source>
</evidence>
<evidence type="ECO:0000256" key="3">
    <source>
        <dbReference type="ARBA" id="ARBA00022692"/>
    </source>
</evidence>
<evidence type="ECO:0000256" key="9">
    <source>
        <dbReference type="ARBA" id="ARBA00023303"/>
    </source>
</evidence>
<feature type="compositionally biased region" description="Basic and acidic residues" evidence="11">
    <location>
        <begin position="241"/>
        <end position="263"/>
    </location>
</feature>
<feature type="repeat" description="ANK" evidence="10">
    <location>
        <begin position="971"/>
        <end position="1003"/>
    </location>
</feature>
<keyword evidence="4" id="KW-0677">Repeat</keyword>
<dbReference type="InterPro" id="IPR005821">
    <property type="entry name" value="Ion_trans_dom"/>
</dbReference>
<evidence type="ECO:0000256" key="10">
    <source>
        <dbReference type="PROSITE-ProRule" id="PRU00023"/>
    </source>
</evidence>
<feature type="repeat" description="ANK" evidence="10">
    <location>
        <begin position="1074"/>
        <end position="1106"/>
    </location>
</feature>
<feature type="compositionally biased region" description="Basic and acidic residues" evidence="11">
    <location>
        <begin position="2145"/>
        <end position="2155"/>
    </location>
</feature>
<feature type="transmembrane region" description="Helical" evidence="12">
    <location>
        <begin position="1547"/>
        <end position="1567"/>
    </location>
</feature>
<feature type="repeat" description="ANK" evidence="10">
    <location>
        <begin position="904"/>
        <end position="936"/>
    </location>
</feature>
<feature type="region of interest" description="Disordered" evidence="11">
    <location>
        <begin position="230"/>
        <end position="294"/>
    </location>
</feature>
<reference evidence="14 15" key="1">
    <citation type="journal article" date="2019" name="Philos. Trans. R. Soc. Lond., B, Biol. Sci.">
        <title>Ant behaviour and brain gene expression of defending hosts depend on the ecological success of the intruding social parasite.</title>
        <authorList>
            <person name="Kaur R."/>
            <person name="Stoldt M."/>
            <person name="Jongepier E."/>
            <person name="Feldmeyer B."/>
            <person name="Menzel F."/>
            <person name="Bornberg-Bauer E."/>
            <person name="Foitzik S."/>
        </authorList>
    </citation>
    <scope>NUCLEOTIDE SEQUENCE [LARGE SCALE GENOMIC DNA]</scope>
    <source>
        <tissue evidence="14">Whole body</tissue>
    </source>
</reference>
<dbReference type="Pfam" id="PF00023">
    <property type="entry name" value="Ank"/>
    <property type="match status" value="3"/>
</dbReference>
<dbReference type="SUPFAM" id="SSF48403">
    <property type="entry name" value="Ankyrin repeat"/>
    <property type="match status" value="4"/>
</dbReference>
<feature type="transmembrane region" description="Helical" evidence="12">
    <location>
        <begin position="1739"/>
        <end position="1761"/>
    </location>
</feature>
<keyword evidence="7" id="KW-0406">Ion transport</keyword>
<dbReference type="Pfam" id="PF12796">
    <property type="entry name" value="Ank_2"/>
    <property type="match status" value="8"/>
</dbReference>
<feature type="transmembrane region" description="Helical" evidence="12">
    <location>
        <begin position="1482"/>
        <end position="1504"/>
    </location>
</feature>
<feature type="repeat" description="ANK" evidence="10">
    <location>
        <begin position="937"/>
        <end position="959"/>
    </location>
</feature>
<dbReference type="EMBL" id="QBLH01003980">
    <property type="protein sequence ID" value="TGZ31920.1"/>
    <property type="molecule type" value="Genomic_DNA"/>
</dbReference>
<feature type="repeat" description="ANK" evidence="10">
    <location>
        <begin position="789"/>
        <end position="830"/>
    </location>
</feature>
<dbReference type="Gene3D" id="1.25.40.20">
    <property type="entry name" value="Ankyrin repeat-containing domain"/>
    <property type="match status" value="8"/>
</dbReference>
<feature type="transmembrane region" description="Helical" evidence="12">
    <location>
        <begin position="1450"/>
        <end position="1470"/>
    </location>
</feature>
<protein>
    <recommendedName>
        <fullName evidence="13">Ion transport domain-containing protein</fullName>
    </recommendedName>
</protein>
<gene>
    <name evidence="14" type="ORF">DBV15_01186</name>
</gene>
<feature type="repeat" description="ANK" evidence="10">
    <location>
        <begin position="645"/>
        <end position="677"/>
    </location>
</feature>
<sequence length="2178" mass="239975">MYVIHRAHLRENIFSSPNKHIFESSDYSSVSVFLQDKLIARFQPAVLRQSFLRVFFVVPVTQHIAVPANPKFARLSKTDGAMALIEFTIISLKPSKLRIRLKSSEDAGAPPQLVTETERIMVQLFNVCRSHLFAVGYETPVRDERGFGPTGRTRCELSFGPQRPSRSPFFKPSFFRPAANESTRRRSWVKFWHFFLIELDERSNFDPLGQPRISYRLAWKTFSLNFKFRNHSMSSNKKPPGGKDDKKNPSSKEDSPSGGKDDGGSASTGSNGGVAAAGEPSQPGSKPSSAGATAREGAQRLLGLAARGEWAPVDQLLKSLEKTVQSAGDDGFIVPLAGVLDTTTGMTPLMYAVKDNRSALLDRMIDLGSDDNYNALHIAAMYSREDVVKLLLSKRGVDPYATGGPRQQTAVHLVASRQTGTATSILRALLGAAGRDIRLKVDGKGKIPLLLAVEAGNQSMCRELLAQQAPDQLRATTPAGDSALHLAARRRDIDMVRILVDYGAAVDMQNGDGQTALHIASAEGDETLVKYFYGVRASASITDHQDRTPMHLAAENGHASIIELLADKFKASIFERTKDGSTLMHIASLNGHSECATMLFKKGVYLHMPNKRGARSIHTAAGYGHVGIISTLLQRGERVDVVTNDNYTALHIAVESAKPAVVETLLGYGAEVHVRGGKLRETPLHIAARVPDGDRCALMLLKSGAGPNLTTDDGQTPVHVAASHGNLATLLLLLDDGGDPMFKSKNGETPLHLACRGCRADVVRHLIEFVKDKKGPEVATAYVNSLTNEGASALHYAAQIEPSEVSTPGDDRAVVRALLDSGADVSMQTRQAQESAFHHCALAGNNEVLSEMISRMSATEVQKALNRQSAVGWTPLLIAAHRGHMELVTTLLANHGRVDVFDLEGRSALHLAAEHGYLQVCDALLANKAFINSKSRVGRTALHLAAMNGYTHLVRFLVQDHGAAIDVLTLRKQTPLHLAAGAGQLEVCKLLLELGASIDATDDQGQKPIHAAAMNNYAEVAQLFLQRHANLVMACTKDGNTCAHIAAMQGSVRVIEELMKFDRQGVITARNKLTEATPLQLAAEGGHAEVVKALVRAGASCADENRAGFTAVHLAAQHGHDTVRELLTHIPGTVKSDPPTGGSLVGELGAESGMTPLHLAAYSGNENVVRLLLNSAGVQVDATTTENGWNPLHLACFGGHITVVGLLLSRSAELLHSADRYGKTGLHIAATHGHYQMVEVLLGQGAEINATDKNGWTPLHCAARAGHLDVVKLLVESGGSPKTETNLGCAPIWFAASEGHNDVLKYLMEKEHDTYALMEDRRFVYNMMVCSKSHNNKPIEEFVLVSPAPVDTAAKLSNIYMKLSEKEKERAKDLIAAGKQCEAMATELLALAAGADSAGRILTSMDRRNVEFLDVLIENEQKEVIAHTVVQRYLQELWQGSLNWNAFRTILLFIAFIVCPPVWVVFALPLGHRYNNVPIIKFMSYLTSHIYLMVFLLLVGITPIYPVVRSNLIPYWYEWCLLVMLSGLLLFELTNPSDKSGLGWIKLAVLLFGIFGVAFHLMGFVIVERPYWPTLLYLRNQLFALSFLLACVQILDFLSFHHLFGPWAIIIGNLMKDLARFLAVLAIFVFGFSMHFVALNQAFRNQTPQEARAEDRKQRKPFSDDLLANVTEWMMETPPTAPPRRYGRYKKKNECCDDNSRDLKMNPLRAFEYLFFAVFGQTTHGELKVENNQPQWTSVLFKLTFGVYMLVSVVVLINLLIAMMSDTYQRIQAQSDIEWKYGLSKLIRNMHRTTTAPSPLNLLTTWTVYFIKLCKQRSAKRKRPSLVHMMGLGRGSRLSPRSKMGAKWLAKIKKGQVRPKDSMTLSVVHLSPLGSQLSFNSATRIENVVDWDSIRKKYLALTGNEPEKDEEKEEKGNEDENEDESGPTASNASTVPATVPNPPVMDPILAVELLFFAIFGQTTHEQFKVETMQPKWTTVLFKLTFGIYMLVSVVVLINLLIAMMSDTYQRIQAQSDIEWKYGLSKLIRNMHRTTTAPSPLNLLTTWITYFVKVCKKRMTKKTRPSLMHLMGGSRMSPRSKMGAKWLSKIKKTQVGHKDSFNLSVAHLSPLGSQLSFSHTVKIDNVVDWEVVRRKYRDLYGEKIEEKPVEENKESTENPLAVLEGSSSAADKSGLGLGA</sequence>
<evidence type="ECO:0000313" key="15">
    <source>
        <dbReference type="Proteomes" id="UP000310200"/>
    </source>
</evidence>
<feature type="repeat" description="ANK" evidence="10">
    <location>
        <begin position="1152"/>
        <end position="1174"/>
    </location>
</feature>
<feature type="repeat" description="ANK" evidence="10">
    <location>
        <begin position="713"/>
        <end position="745"/>
    </location>
</feature>
<dbReference type="STRING" id="300112.A0A4S2JA06"/>
<proteinExistence type="predicted"/>
<keyword evidence="15" id="KW-1185">Reference proteome</keyword>
<accession>A0A4S2JA06</accession>
<dbReference type="GO" id="GO:0005262">
    <property type="term" value="F:calcium channel activity"/>
    <property type="evidence" value="ECO:0007669"/>
    <property type="project" value="InterPro"/>
</dbReference>
<feature type="repeat" description="ANK" evidence="10">
    <location>
        <begin position="612"/>
        <end position="644"/>
    </location>
</feature>
<dbReference type="PROSITE" id="PS50088">
    <property type="entry name" value="ANK_REPEAT"/>
    <property type="match status" value="21"/>
</dbReference>
<evidence type="ECO:0000259" key="13">
    <source>
        <dbReference type="Pfam" id="PF00520"/>
    </source>
</evidence>
<evidence type="ECO:0000256" key="7">
    <source>
        <dbReference type="ARBA" id="ARBA00023065"/>
    </source>
</evidence>
<dbReference type="SMART" id="SM00248">
    <property type="entry name" value="ANK"/>
    <property type="match status" value="28"/>
</dbReference>
<dbReference type="PANTHER" id="PTHR24198:SF165">
    <property type="entry name" value="ANKYRIN REPEAT-CONTAINING PROTEIN-RELATED"/>
    <property type="match status" value="1"/>
</dbReference>
<keyword evidence="8 12" id="KW-0472">Membrane</keyword>
<feature type="repeat" description="ANK" evidence="10">
    <location>
        <begin position="579"/>
        <end position="611"/>
    </location>
</feature>
<dbReference type="PANTHER" id="PTHR24198">
    <property type="entry name" value="ANKYRIN REPEAT AND PROTEIN KINASE DOMAIN-CONTAINING PROTEIN"/>
    <property type="match status" value="1"/>
</dbReference>
<evidence type="ECO:0000256" key="2">
    <source>
        <dbReference type="ARBA" id="ARBA00022448"/>
    </source>
</evidence>
<dbReference type="GO" id="GO:0034703">
    <property type="term" value="C:cation channel complex"/>
    <property type="evidence" value="ECO:0007669"/>
    <property type="project" value="UniProtKB-ARBA"/>
</dbReference>
<evidence type="ECO:0000256" key="4">
    <source>
        <dbReference type="ARBA" id="ARBA00022737"/>
    </source>
</evidence>
<feature type="compositionally biased region" description="Polar residues" evidence="11">
    <location>
        <begin position="282"/>
        <end position="291"/>
    </location>
</feature>
<feature type="region of interest" description="Disordered" evidence="11">
    <location>
        <begin position="1902"/>
        <end position="1938"/>
    </location>
</feature>
<feature type="repeat" description="ANK" evidence="10">
    <location>
        <begin position="512"/>
        <end position="544"/>
    </location>
</feature>
<feature type="transmembrane region" description="Helical" evidence="12">
    <location>
        <begin position="1516"/>
        <end position="1535"/>
    </location>
</feature>
<organism evidence="14 15">
    <name type="scientific">Temnothorax longispinosus</name>
    <dbReference type="NCBI Taxonomy" id="300112"/>
    <lineage>
        <taxon>Eukaryota</taxon>
        <taxon>Metazoa</taxon>
        <taxon>Ecdysozoa</taxon>
        <taxon>Arthropoda</taxon>
        <taxon>Hexapoda</taxon>
        <taxon>Insecta</taxon>
        <taxon>Pterygota</taxon>
        <taxon>Neoptera</taxon>
        <taxon>Endopterygota</taxon>
        <taxon>Hymenoptera</taxon>
        <taxon>Apocrita</taxon>
        <taxon>Aculeata</taxon>
        <taxon>Formicoidea</taxon>
        <taxon>Formicidae</taxon>
        <taxon>Myrmicinae</taxon>
        <taxon>Temnothorax</taxon>
    </lineage>
</organism>
<feature type="region of interest" description="Disordered" evidence="11">
    <location>
        <begin position="2145"/>
        <end position="2178"/>
    </location>
</feature>
<feature type="repeat" description="ANK" evidence="10">
    <location>
        <begin position="344"/>
        <end position="376"/>
    </location>
</feature>
<keyword evidence="9" id="KW-0407">Ion channel</keyword>
<evidence type="ECO:0000256" key="11">
    <source>
        <dbReference type="SAM" id="MobiDB-lite"/>
    </source>
</evidence>